<dbReference type="EMBL" id="ML119650">
    <property type="protein sequence ID" value="RPA86275.1"/>
    <property type="molecule type" value="Genomic_DNA"/>
</dbReference>
<gene>
    <name evidence="1" type="ORF">BJ508DRAFT_302177</name>
</gene>
<organism evidence="1 2">
    <name type="scientific">Ascobolus immersus RN42</name>
    <dbReference type="NCBI Taxonomy" id="1160509"/>
    <lineage>
        <taxon>Eukaryota</taxon>
        <taxon>Fungi</taxon>
        <taxon>Dikarya</taxon>
        <taxon>Ascomycota</taxon>
        <taxon>Pezizomycotina</taxon>
        <taxon>Pezizomycetes</taxon>
        <taxon>Pezizales</taxon>
        <taxon>Ascobolaceae</taxon>
        <taxon>Ascobolus</taxon>
    </lineage>
</organism>
<dbReference type="AlphaFoldDB" id="A0A3N4IJF6"/>
<sequence>MPRFRRSRELRKRSAAHEVAPFITLTKHLNTSQIDYALWGSVGLLLGMLIDPQWEFTEVDYVIADYHLPKACQLLKALGYIRDHNGKTGIYGFFIPVGKLPQIRRFHGPPSTNPDACLPVNLLPASLVCLRMQQRGYMMSRPVKGPDGVAWNVRLASLPGMMDAVLSLMDKHAKNETQREIPHFALPNRQVSYYKALPVEEVRNQMLYFHGKNMWVEVMDTTLKREDTGGRYPLGDVPERLRTLAGLLRPRMGRYLIELICIADPYEDDSDSAESRTTVDGEERWEEAFGVAGIQGGS</sequence>
<evidence type="ECO:0000313" key="2">
    <source>
        <dbReference type="Proteomes" id="UP000275078"/>
    </source>
</evidence>
<proteinExistence type="predicted"/>
<evidence type="ECO:0000313" key="1">
    <source>
        <dbReference type="EMBL" id="RPA86275.1"/>
    </source>
</evidence>
<dbReference type="Proteomes" id="UP000275078">
    <property type="component" value="Unassembled WGS sequence"/>
</dbReference>
<keyword evidence="2" id="KW-1185">Reference proteome</keyword>
<reference evidence="1 2" key="1">
    <citation type="journal article" date="2018" name="Nat. Ecol. Evol.">
        <title>Pezizomycetes genomes reveal the molecular basis of ectomycorrhizal truffle lifestyle.</title>
        <authorList>
            <person name="Murat C."/>
            <person name="Payen T."/>
            <person name="Noel B."/>
            <person name="Kuo A."/>
            <person name="Morin E."/>
            <person name="Chen J."/>
            <person name="Kohler A."/>
            <person name="Krizsan K."/>
            <person name="Balestrini R."/>
            <person name="Da Silva C."/>
            <person name="Montanini B."/>
            <person name="Hainaut M."/>
            <person name="Levati E."/>
            <person name="Barry K.W."/>
            <person name="Belfiori B."/>
            <person name="Cichocki N."/>
            <person name="Clum A."/>
            <person name="Dockter R.B."/>
            <person name="Fauchery L."/>
            <person name="Guy J."/>
            <person name="Iotti M."/>
            <person name="Le Tacon F."/>
            <person name="Lindquist E.A."/>
            <person name="Lipzen A."/>
            <person name="Malagnac F."/>
            <person name="Mello A."/>
            <person name="Molinier V."/>
            <person name="Miyauchi S."/>
            <person name="Poulain J."/>
            <person name="Riccioni C."/>
            <person name="Rubini A."/>
            <person name="Sitrit Y."/>
            <person name="Splivallo R."/>
            <person name="Traeger S."/>
            <person name="Wang M."/>
            <person name="Zifcakova L."/>
            <person name="Wipf D."/>
            <person name="Zambonelli A."/>
            <person name="Paolocci F."/>
            <person name="Nowrousian M."/>
            <person name="Ottonello S."/>
            <person name="Baldrian P."/>
            <person name="Spatafora J.W."/>
            <person name="Henrissat B."/>
            <person name="Nagy L.G."/>
            <person name="Aury J.M."/>
            <person name="Wincker P."/>
            <person name="Grigoriev I.V."/>
            <person name="Bonfante P."/>
            <person name="Martin F.M."/>
        </authorList>
    </citation>
    <scope>NUCLEOTIDE SEQUENCE [LARGE SCALE GENOMIC DNA]</scope>
    <source>
        <strain evidence="1 2">RN42</strain>
    </source>
</reference>
<protein>
    <submittedName>
        <fullName evidence="1">Uncharacterized protein</fullName>
    </submittedName>
</protein>
<accession>A0A3N4IJF6</accession>
<name>A0A3N4IJF6_ASCIM</name>